<comment type="caution">
    <text evidence="1">The sequence shown here is derived from an EMBL/GenBank/DDBJ whole genome shotgun (WGS) entry which is preliminary data.</text>
</comment>
<proteinExistence type="predicted"/>
<sequence length="111" mass="12904">MSGGRDPSGGTRFSDIWRLDLETLDWFKLDCCHKSGTYFHYISIVDDSYLYSIGGDSRGLPWLQPFERFTLRLPSLYRQSLESVFRSPNRLSYIKSLPAAIVDELRLNDFE</sequence>
<evidence type="ECO:0000313" key="2">
    <source>
        <dbReference type="Proteomes" id="UP000031668"/>
    </source>
</evidence>
<gene>
    <name evidence="1" type="ORF">RF11_09201</name>
</gene>
<reference evidence="1 2" key="1">
    <citation type="journal article" date="2014" name="Genome Biol. Evol.">
        <title>The genome of the myxosporean Thelohanellus kitauei shows adaptations to nutrient acquisition within its fish host.</title>
        <authorList>
            <person name="Yang Y."/>
            <person name="Xiong J."/>
            <person name="Zhou Z."/>
            <person name="Huo F."/>
            <person name="Miao W."/>
            <person name="Ran C."/>
            <person name="Liu Y."/>
            <person name="Zhang J."/>
            <person name="Feng J."/>
            <person name="Wang M."/>
            <person name="Wang M."/>
            <person name="Wang L."/>
            <person name="Yao B."/>
        </authorList>
    </citation>
    <scope>NUCLEOTIDE SEQUENCE [LARGE SCALE GENOMIC DNA]</scope>
    <source>
        <strain evidence="1">Wuqing</strain>
    </source>
</reference>
<keyword evidence="2" id="KW-1185">Reference proteome</keyword>
<evidence type="ECO:0000313" key="1">
    <source>
        <dbReference type="EMBL" id="KII71180.1"/>
    </source>
</evidence>
<dbReference type="Proteomes" id="UP000031668">
    <property type="component" value="Unassembled WGS sequence"/>
</dbReference>
<dbReference type="Gene3D" id="2.120.10.80">
    <property type="entry name" value="Kelch-type beta propeller"/>
    <property type="match status" value="1"/>
</dbReference>
<dbReference type="AlphaFoldDB" id="A0A0C2N4C6"/>
<protein>
    <recommendedName>
        <fullName evidence="3">Kelch domain-containing protein 10</fullName>
    </recommendedName>
</protein>
<organism evidence="1 2">
    <name type="scientific">Thelohanellus kitauei</name>
    <name type="common">Myxosporean</name>
    <dbReference type="NCBI Taxonomy" id="669202"/>
    <lineage>
        <taxon>Eukaryota</taxon>
        <taxon>Metazoa</taxon>
        <taxon>Cnidaria</taxon>
        <taxon>Myxozoa</taxon>
        <taxon>Myxosporea</taxon>
        <taxon>Bivalvulida</taxon>
        <taxon>Platysporina</taxon>
        <taxon>Myxobolidae</taxon>
        <taxon>Thelohanellus</taxon>
    </lineage>
</organism>
<dbReference type="InterPro" id="IPR015915">
    <property type="entry name" value="Kelch-typ_b-propeller"/>
</dbReference>
<evidence type="ECO:0008006" key="3">
    <source>
        <dbReference type="Google" id="ProtNLM"/>
    </source>
</evidence>
<dbReference type="EMBL" id="JWZT01001836">
    <property type="protein sequence ID" value="KII71180.1"/>
    <property type="molecule type" value="Genomic_DNA"/>
</dbReference>
<name>A0A0C2N4C6_THEKT</name>
<accession>A0A0C2N4C6</accession>
<dbReference type="OrthoDB" id="10251809at2759"/>
<dbReference type="SUPFAM" id="SSF117281">
    <property type="entry name" value="Kelch motif"/>
    <property type="match status" value="1"/>
</dbReference>